<dbReference type="EMBL" id="JH669096">
    <property type="protein sequence ID" value="KAG6464123.1"/>
    <property type="molecule type" value="Genomic_DNA"/>
</dbReference>
<evidence type="ECO:0000256" key="1">
    <source>
        <dbReference type="SAM" id="Phobius"/>
    </source>
</evidence>
<reference evidence="2" key="1">
    <citation type="journal article" date="2016" name="Insect Biochem. Mol. Biol.">
        <title>Multifaceted biological insights from a draft genome sequence of the tobacco hornworm moth, Manduca sexta.</title>
        <authorList>
            <person name="Kanost M.R."/>
            <person name="Arrese E.L."/>
            <person name="Cao X."/>
            <person name="Chen Y.R."/>
            <person name="Chellapilla S."/>
            <person name="Goldsmith M.R."/>
            <person name="Grosse-Wilde E."/>
            <person name="Heckel D.G."/>
            <person name="Herndon N."/>
            <person name="Jiang H."/>
            <person name="Papanicolaou A."/>
            <person name="Qu J."/>
            <person name="Soulages J.L."/>
            <person name="Vogel H."/>
            <person name="Walters J."/>
            <person name="Waterhouse R.M."/>
            <person name="Ahn S.J."/>
            <person name="Almeida F.C."/>
            <person name="An C."/>
            <person name="Aqrawi P."/>
            <person name="Bretschneider A."/>
            <person name="Bryant W.B."/>
            <person name="Bucks S."/>
            <person name="Chao H."/>
            <person name="Chevignon G."/>
            <person name="Christen J.M."/>
            <person name="Clarke D.F."/>
            <person name="Dittmer N.T."/>
            <person name="Ferguson L.C.F."/>
            <person name="Garavelou S."/>
            <person name="Gordon K.H.J."/>
            <person name="Gunaratna R.T."/>
            <person name="Han Y."/>
            <person name="Hauser F."/>
            <person name="He Y."/>
            <person name="Heidel-Fischer H."/>
            <person name="Hirsh A."/>
            <person name="Hu Y."/>
            <person name="Jiang H."/>
            <person name="Kalra D."/>
            <person name="Klinner C."/>
            <person name="Konig C."/>
            <person name="Kovar C."/>
            <person name="Kroll A.R."/>
            <person name="Kuwar S.S."/>
            <person name="Lee S.L."/>
            <person name="Lehman R."/>
            <person name="Li K."/>
            <person name="Li Z."/>
            <person name="Liang H."/>
            <person name="Lovelace S."/>
            <person name="Lu Z."/>
            <person name="Mansfield J.H."/>
            <person name="McCulloch K.J."/>
            <person name="Mathew T."/>
            <person name="Morton B."/>
            <person name="Muzny D.M."/>
            <person name="Neunemann D."/>
            <person name="Ongeri F."/>
            <person name="Pauchet Y."/>
            <person name="Pu L.L."/>
            <person name="Pyrousis I."/>
            <person name="Rao X.J."/>
            <person name="Redding A."/>
            <person name="Roesel C."/>
            <person name="Sanchez-Gracia A."/>
            <person name="Schaack S."/>
            <person name="Shukla A."/>
            <person name="Tetreau G."/>
            <person name="Wang Y."/>
            <person name="Xiong G.H."/>
            <person name="Traut W."/>
            <person name="Walsh T.K."/>
            <person name="Worley K.C."/>
            <person name="Wu D."/>
            <person name="Wu W."/>
            <person name="Wu Y.Q."/>
            <person name="Zhang X."/>
            <person name="Zou Z."/>
            <person name="Zucker H."/>
            <person name="Briscoe A.D."/>
            <person name="Burmester T."/>
            <person name="Clem R.J."/>
            <person name="Feyereisen R."/>
            <person name="Grimmelikhuijzen C.J.P."/>
            <person name="Hamodrakas S.J."/>
            <person name="Hansson B.S."/>
            <person name="Huguet E."/>
            <person name="Jermiin L.S."/>
            <person name="Lan Q."/>
            <person name="Lehman H.K."/>
            <person name="Lorenzen M."/>
            <person name="Merzendorfer H."/>
            <person name="Michalopoulos I."/>
            <person name="Morton D.B."/>
            <person name="Muthukrishnan S."/>
            <person name="Oakeshott J.G."/>
            <person name="Palmer W."/>
            <person name="Park Y."/>
            <person name="Passarelli A.L."/>
            <person name="Rozas J."/>
            <person name="Schwartz L.M."/>
            <person name="Smith W."/>
            <person name="Southgate A."/>
            <person name="Vilcinskas A."/>
            <person name="Vogt R."/>
            <person name="Wang P."/>
            <person name="Werren J."/>
            <person name="Yu X.Q."/>
            <person name="Zhou J.J."/>
            <person name="Brown S.J."/>
            <person name="Scherer S.E."/>
            <person name="Richards S."/>
            <person name="Blissard G.W."/>
        </authorList>
    </citation>
    <scope>NUCLEOTIDE SEQUENCE</scope>
</reference>
<sequence>MDARTEYSTPCVTVMTSAIVPGLTTTVALITLRSASVFQLLRRPPNI</sequence>
<protein>
    <submittedName>
        <fullName evidence="2">Uncharacterized protein</fullName>
    </submittedName>
</protein>
<dbReference type="AlphaFoldDB" id="A0A922CZF4"/>
<keyword evidence="3" id="KW-1185">Reference proteome</keyword>
<organism evidence="2 3">
    <name type="scientific">Manduca sexta</name>
    <name type="common">Tobacco hawkmoth</name>
    <name type="synonym">Tobacco hornworm</name>
    <dbReference type="NCBI Taxonomy" id="7130"/>
    <lineage>
        <taxon>Eukaryota</taxon>
        <taxon>Metazoa</taxon>
        <taxon>Ecdysozoa</taxon>
        <taxon>Arthropoda</taxon>
        <taxon>Hexapoda</taxon>
        <taxon>Insecta</taxon>
        <taxon>Pterygota</taxon>
        <taxon>Neoptera</taxon>
        <taxon>Endopterygota</taxon>
        <taxon>Lepidoptera</taxon>
        <taxon>Glossata</taxon>
        <taxon>Ditrysia</taxon>
        <taxon>Bombycoidea</taxon>
        <taxon>Sphingidae</taxon>
        <taxon>Sphinginae</taxon>
        <taxon>Sphingini</taxon>
        <taxon>Manduca</taxon>
    </lineage>
</organism>
<name>A0A922CZF4_MANSE</name>
<keyword evidence="1" id="KW-0812">Transmembrane</keyword>
<accession>A0A922CZF4</accession>
<keyword evidence="1" id="KW-1133">Transmembrane helix</keyword>
<proteinExistence type="predicted"/>
<keyword evidence="1" id="KW-0472">Membrane</keyword>
<evidence type="ECO:0000313" key="3">
    <source>
        <dbReference type="Proteomes" id="UP000791440"/>
    </source>
</evidence>
<comment type="caution">
    <text evidence="2">The sequence shown here is derived from an EMBL/GenBank/DDBJ whole genome shotgun (WGS) entry which is preliminary data.</text>
</comment>
<dbReference type="Proteomes" id="UP000791440">
    <property type="component" value="Unassembled WGS sequence"/>
</dbReference>
<evidence type="ECO:0000313" key="2">
    <source>
        <dbReference type="EMBL" id="KAG6464122.1"/>
    </source>
</evidence>
<dbReference type="EMBL" id="JH669096">
    <property type="protein sequence ID" value="KAG6464122.1"/>
    <property type="molecule type" value="Genomic_DNA"/>
</dbReference>
<reference evidence="2" key="2">
    <citation type="submission" date="2020-12" db="EMBL/GenBank/DDBJ databases">
        <authorList>
            <person name="Kanost M."/>
        </authorList>
    </citation>
    <scope>NUCLEOTIDE SEQUENCE</scope>
</reference>
<gene>
    <name evidence="2" type="ORF">O3G_MSEX014286</name>
</gene>
<feature type="transmembrane region" description="Helical" evidence="1">
    <location>
        <begin position="12"/>
        <end position="32"/>
    </location>
</feature>